<name>A0A1J1JLF8_PLAAG</name>
<protein>
    <submittedName>
        <fullName evidence="1">Uncharacterized protein</fullName>
    </submittedName>
</protein>
<reference evidence="1" key="1">
    <citation type="submission" date="2015-09" db="EMBL/GenBank/DDBJ databases">
        <authorList>
            <person name="Jackson K.R."/>
            <person name="Lunt B.L."/>
            <person name="Fisher J.N.B."/>
            <person name="Gardner A.V."/>
            <person name="Bailey M.E."/>
            <person name="Deus L.M."/>
            <person name="Earl A.S."/>
            <person name="Gibby P.D."/>
            <person name="Hartmann K.A."/>
            <person name="Liu J.E."/>
            <person name="Manci A.M."/>
            <person name="Nielsen D.A."/>
            <person name="Solomon M.B."/>
            <person name="Breakwell D.P."/>
            <person name="Burnett S.H."/>
            <person name="Grose J.H."/>
        </authorList>
    </citation>
    <scope>NUCLEOTIDE SEQUENCE</scope>
    <source>
        <strain evidence="1">7805</strain>
    </source>
</reference>
<evidence type="ECO:0000313" key="1">
    <source>
        <dbReference type="EMBL" id="CUM62366.1"/>
    </source>
</evidence>
<evidence type="ECO:0000313" key="2">
    <source>
        <dbReference type="EMBL" id="CUM62394.1"/>
    </source>
</evidence>
<gene>
    <name evidence="1" type="ORF">PLAM_mp0071</name>
    <name evidence="2" type="ORF">PLAM_mp0099</name>
</gene>
<dbReference type="EMBL" id="LO018305">
    <property type="protein sequence ID" value="CUM62394.1"/>
    <property type="molecule type" value="Genomic_DNA"/>
</dbReference>
<dbReference type="EMBL" id="LO018305">
    <property type="protein sequence ID" value="CUM62366.1"/>
    <property type="molecule type" value="Genomic_DNA"/>
</dbReference>
<proteinExistence type="predicted"/>
<dbReference type="RefSeq" id="WP_227358333.1">
    <property type="nucleotide sequence ID" value="NZ_JBIIEP010000053.1"/>
</dbReference>
<accession>A0A1J1JLF8</accession>
<sequence>MNYFVINKNQIIHSSGGVVPIPGLKPQFVEQAMETLQISDEKWANFNSGEDEWKKRRVVEAQLKVLANYSQCRYRVTTDDLLTLTALSSFLNTRLDEPAPTEGMKTSYVYSVDNQALVAGLEYRGNCWQITPIKKLDNPTFRELALAHRDAREVATAS</sequence>
<organism evidence="1">
    <name type="scientific">Planktothrix agardhii</name>
    <name type="common">Oscillatoria agardhii</name>
    <dbReference type="NCBI Taxonomy" id="1160"/>
    <lineage>
        <taxon>Bacteria</taxon>
        <taxon>Bacillati</taxon>
        <taxon>Cyanobacteriota</taxon>
        <taxon>Cyanophyceae</taxon>
        <taxon>Oscillatoriophycideae</taxon>
        <taxon>Oscillatoriales</taxon>
        <taxon>Microcoleaceae</taxon>
        <taxon>Planktothrix</taxon>
    </lineage>
</organism>
<dbReference type="AlphaFoldDB" id="A0A1J1JLF8"/>